<gene>
    <name evidence="1" type="ORF">LCGC14_0030160</name>
</gene>
<dbReference type="InterPro" id="IPR027417">
    <property type="entry name" value="P-loop_NTPase"/>
</dbReference>
<dbReference type="Gene3D" id="3.40.50.300">
    <property type="entry name" value="P-loop containing nucleotide triphosphate hydrolases"/>
    <property type="match status" value="1"/>
</dbReference>
<dbReference type="EMBL" id="LAZR01000005">
    <property type="protein sequence ID" value="KKO10477.1"/>
    <property type="molecule type" value="Genomic_DNA"/>
</dbReference>
<sequence length="95" mass="10433">MPRLRLIAGPNGSGKTTLTQFLISKNIPLGQYLNPDDIAKYIDLNSIIKSTSSAMTGDKALESNFSQDFETYFAALSAQSIAIGLRNDWLESGYR</sequence>
<reference evidence="1" key="1">
    <citation type="journal article" date="2015" name="Nature">
        <title>Complex archaea that bridge the gap between prokaryotes and eukaryotes.</title>
        <authorList>
            <person name="Spang A."/>
            <person name="Saw J.H."/>
            <person name="Jorgensen S.L."/>
            <person name="Zaremba-Niedzwiedzka K."/>
            <person name="Martijn J."/>
            <person name="Lind A.E."/>
            <person name="van Eijk R."/>
            <person name="Schleper C."/>
            <person name="Guy L."/>
            <person name="Ettema T.J."/>
        </authorList>
    </citation>
    <scope>NUCLEOTIDE SEQUENCE</scope>
</reference>
<comment type="caution">
    <text evidence="1">The sequence shown here is derived from an EMBL/GenBank/DDBJ whole genome shotgun (WGS) entry which is preliminary data.</text>
</comment>
<evidence type="ECO:0008006" key="2">
    <source>
        <dbReference type="Google" id="ProtNLM"/>
    </source>
</evidence>
<accession>A0A0F9YE48</accession>
<dbReference type="SUPFAM" id="SSF52540">
    <property type="entry name" value="P-loop containing nucleoside triphosphate hydrolases"/>
    <property type="match status" value="1"/>
</dbReference>
<proteinExistence type="predicted"/>
<dbReference type="AlphaFoldDB" id="A0A0F9YE48"/>
<organism evidence="1">
    <name type="scientific">marine sediment metagenome</name>
    <dbReference type="NCBI Taxonomy" id="412755"/>
    <lineage>
        <taxon>unclassified sequences</taxon>
        <taxon>metagenomes</taxon>
        <taxon>ecological metagenomes</taxon>
    </lineage>
</organism>
<name>A0A0F9YE48_9ZZZZ</name>
<evidence type="ECO:0000313" key="1">
    <source>
        <dbReference type="EMBL" id="KKO10477.1"/>
    </source>
</evidence>
<protein>
    <recommendedName>
        <fullName evidence="2">Zeta toxin domain-containing protein</fullName>
    </recommendedName>
</protein>